<evidence type="ECO:0000313" key="6">
    <source>
        <dbReference type="EMBL" id="MBD3147536.1"/>
    </source>
</evidence>
<dbReference type="Proteomes" id="UP000653231">
    <property type="component" value="Unassembled WGS sequence"/>
</dbReference>
<comment type="caution">
    <text evidence="6">The sequence shown here is derived from an EMBL/GenBank/DDBJ whole genome shotgun (WGS) entry which is preliminary data.</text>
</comment>
<dbReference type="InterPro" id="IPR001647">
    <property type="entry name" value="HTH_TetR"/>
</dbReference>
<dbReference type="PANTHER" id="PTHR30055:SF234">
    <property type="entry name" value="HTH-TYPE TRANSCRIPTIONAL REGULATOR BETI"/>
    <property type="match status" value="1"/>
</dbReference>
<evidence type="ECO:0000256" key="4">
    <source>
        <dbReference type="PROSITE-ProRule" id="PRU00335"/>
    </source>
</evidence>
<dbReference type="EMBL" id="JACXRZ010000032">
    <property type="protein sequence ID" value="MBD3147536.1"/>
    <property type="molecule type" value="Genomic_DNA"/>
</dbReference>
<keyword evidence="2 4" id="KW-0238">DNA-binding</keyword>
<evidence type="ECO:0000256" key="3">
    <source>
        <dbReference type="ARBA" id="ARBA00023163"/>
    </source>
</evidence>
<dbReference type="PROSITE" id="PS50977">
    <property type="entry name" value="HTH_TETR_2"/>
    <property type="match status" value="1"/>
</dbReference>
<proteinExistence type="predicted"/>
<evidence type="ECO:0000256" key="2">
    <source>
        <dbReference type="ARBA" id="ARBA00023125"/>
    </source>
</evidence>
<evidence type="ECO:0000256" key="1">
    <source>
        <dbReference type="ARBA" id="ARBA00023015"/>
    </source>
</evidence>
<dbReference type="InterPro" id="IPR050109">
    <property type="entry name" value="HTH-type_TetR-like_transc_reg"/>
</dbReference>
<keyword evidence="7" id="KW-1185">Reference proteome</keyword>
<dbReference type="InterPro" id="IPR036271">
    <property type="entry name" value="Tet_transcr_reg_TetR-rel_C_sf"/>
</dbReference>
<evidence type="ECO:0000259" key="5">
    <source>
        <dbReference type="PROSITE" id="PS50977"/>
    </source>
</evidence>
<dbReference type="RefSeq" id="WP_191054724.1">
    <property type="nucleotide sequence ID" value="NZ_JACXRZ010000032.1"/>
</dbReference>
<dbReference type="SUPFAM" id="SSF46689">
    <property type="entry name" value="Homeodomain-like"/>
    <property type="match status" value="1"/>
</dbReference>
<dbReference type="PRINTS" id="PR00455">
    <property type="entry name" value="HTHTETR"/>
</dbReference>
<dbReference type="Pfam" id="PF00440">
    <property type="entry name" value="TetR_N"/>
    <property type="match status" value="1"/>
</dbReference>
<dbReference type="Gene3D" id="1.10.10.60">
    <property type="entry name" value="Homeodomain-like"/>
    <property type="match status" value="1"/>
</dbReference>
<dbReference type="SUPFAM" id="SSF48498">
    <property type="entry name" value="Tetracyclin repressor-like, C-terminal domain"/>
    <property type="match status" value="1"/>
</dbReference>
<accession>A0ABR8LB99</accession>
<feature type="DNA-binding region" description="H-T-H motif" evidence="4">
    <location>
        <begin position="36"/>
        <end position="55"/>
    </location>
</feature>
<sequence>MSDPENEAASGRDRTRAHIVSVAAGLLASGGRDALSTRAVAAAAGTQAPTIYRLFGDKEGLLDAVAEYGFSSYLQDKKASPLADEPVEALRAGWELHVGFGLANPALFSLMYGAPTPGRQSPAAVAAFRMLGERIRAIAAAGRLKVGERLAADLVHAAGCGTVFTLLALPEERRDPRLSEVARDAAIAAITTDAPVVETPGPAAAAMALRAALPDAVAALTDGERHVLGEWLDRLAADGSG</sequence>
<gene>
    <name evidence="6" type="ORF">IEQ31_30800</name>
</gene>
<evidence type="ECO:0000313" key="7">
    <source>
        <dbReference type="Proteomes" id="UP000653231"/>
    </source>
</evidence>
<keyword evidence="3" id="KW-0804">Transcription</keyword>
<keyword evidence="1" id="KW-0805">Transcription regulation</keyword>
<feature type="domain" description="HTH tetR-type" evidence="5">
    <location>
        <begin position="13"/>
        <end position="73"/>
    </location>
</feature>
<protein>
    <submittedName>
        <fullName evidence="6">TetR/AcrR family transcriptional regulator</fullName>
    </submittedName>
</protein>
<organism evidence="6 7">
    <name type="scientific">Microbispora bryophytorum subsp. camponoti</name>
    <dbReference type="NCBI Taxonomy" id="1677852"/>
    <lineage>
        <taxon>Bacteria</taxon>
        <taxon>Bacillati</taxon>
        <taxon>Actinomycetota</taxon>
        <taxon>Actinomycetes</taxon>
        <taxon>Streptosporangiales</taxon>
        <taxon>Streptosporangiaceae</taxon>
        <taxon>Microbispora</taxon>
    </lineage>
</organism>
<dbReference type="PANTHER" id="PTHR30055">
    <property type="entry name" value="HTH-TYPE TRANSCRIPTIONAL REGULATOR RUTR"/>
    <property type="match status" value="1"/>
</dbReference>
<name>A0ABR8LB99_9ACTN</name>
<dbReference type="InterPro" id="IPR009057">
    <property type="entry name" value="Homeodomain-like_sf"/>
</dbReference>
<reference evidence="6 7" key="1">
    <citation type="submission" date="2020-09" db="EMBL/GenBank/DDBJ databases">
        <title>Actinomycete isolated from the Camponotus japonicus Mayr.</title>
        <authorList>
            <person name="Gong X."/>
        </authorList>
    </citation>
    <scope>NUCLEOTIDE SEQUENCE [LARGE SCALE GENOMIC DNA]</scope>
    <source>
        <strain evidence="6 7">2C-HV3</strain>
    </source>
</reference>
<dbReference type="Gene3D" id="1.10.357.10">
    <property type="entry name" value="Tetracycline Repressor, domain 2"/>
    <property type="match status" value="1"/>
</dbReference>